<organism evidence="1 2">
    <name type="scientific">Tetrahymena thermophila (strain SB210)</name>
    <dbReference type="NCBI Taxonomy" id="312017"/>
    <lineage>
        <taxon>Eukaryota</taxon>
        <taxon>Sar</taxon>
        <taxon>Alveolata</taxon>
        <taxon>Ciliophora</taxon>
        <taxon>Intramacronucleata</taxon>
        <taxon>Oligohymenophorea</taxon>
        <taxon>Hymenostomatida</taxon>
        <taxon>Tetrahymenina</taxon>
        <taxon>Tetrahymenidae</taxon>
        <taxon>Tetrahymena</taxon>
    </lineage>
</organism>
<dbReference type="KEGG" id="tet:TTHERM_00784460"/>
<evidence type="ECO:0000313" key="2">
    <source>
        <dbReference type="Proteomes" id="UP000009168"/>
    </source>
</evidence>
<dbReference type="EMBL" id="GG662770">
    <property type="protein sequence ID" value="EAR91259.4"/>
    <property type="molecule type" value="Genomic_DNA"/>
</dbReference>
<proteinExistence type="predicted"/>
<dbReference type="InParanoid" id="Q231P3"/>
<accession>Q231P3</accession>
<dbReference type="RefSeq" id="XP_001011504.4">
    <property type="nucleotide sequence ID" value="XM_001011504.4"/>
</dbReference>
<dbReference type="GeneID" id="7841994"/>
<name>Q231P3_TETTS</name>
<gene>
    <name evidence="1" type="ORF">TTHERM_00784460</name>
</gene>
<dbReference type="HOGENOM" id="CLU_611804_0_0_1"/>
<dbReference type="AlphaFoldDB" id="Q231P3"/>
<protein>
    <submittedName>
        <fullName evidence="1">Uncharacterized protein</fullName>
    </submittedName>
</protein>
<sequence>MLNKIQQNILIRNLSLIKLTLNKKIQNNKLKLKQKLELKKSQKHFCQKKNKMKIDCLIHQENQCIFLCVAQSCTSKNRFLCSECITEQDESHNHSMVSLSSLNKMEQSAQFKLLSFADPKKQFTPSLKMQNVDERVSKIIGFYESLQQQIIALIQQRMKQEVEECTNTACTHASLLKQSKIEEVVQILFKSSVSGNQADLDKEVNDFFSEYHKSYANVEKFLKDCYSWEQKFSYVEDIDQKVKEIVFKFEQAVNKFSPNQIFKKSNITIEILNSIQNEEILLPSCIKYLPEVKSFSKVEGVQRNYIGIIDVPITKDLLKTSFKVKVHKRRWVGIGLCERDLIVSRDYQCDIKLIDKKSGLWFSFSNGDCYQSEEDCQIFGDSKVYFRDGDILVVTPYQNKIDYYVEGNPDRIYSQKFTYDENKVYCPCFVMYQNGEDQIEFIQ</sequence>
<keyword evidence="2" id="KW-1185">Reference proteome</keyword>
<evidence type="ECO:0000313" key="1">
    <source>
        <dbReference type="EMBL" id="EAR91259.4"/>
    </source>
</evidence>
<reference evidence="2" key="1">
    <citation type="journal article" date="2006" name="PLoS Biol.">
        <title>Macronuclear genome sequence of the ciliate Tetrahymena thermophila, a model eukaryote.</title>
        <authorList>
            <person name="Eisen J.A."/>
            <person name="Coyne R.S."/>
            <person name="Wu M."/>
            <person name="Wu D."/>
            <person name="Thiagarajan M."/>
            <person name="Wortman J.R."/>
            <person name="Badger J.H."/>
            <person name="Ren Q."/>
            <person name="Amedeo P."/>
            <person name="Jones K.M."/>
            <person name="Tallon L.J."/>
            <person name="Delcher A.L."/>
            <person name="Salzberg S.L."/>
            <person name="Silva J.C."/>
            <person name="Haas B.J."/>
            <person name="Majoros W.H."/>
            <person name="Farzad M."/>
            <person name="Carlton J.M."/>
            <person name="Smith R.K. Jr."/>
            <person name="Garg J."/>
            <person name="Pearlman R.E."/>
            <person name="Karrer K.M."/>
            <person name="Sun L."/>
            <person name="Manning G."/>
            <person name="Elde N.C."/>
            <person name="Turkewitz A.P."/>
            <person name="Asai D.J."/>
            <person name="Wilkes D.E."/>
            <person name="Wang Y."/>
            <person name="Cai H."/>
            <person name="Collins K."/>
            <person name="Stewart B.A."/>
            <person name="Lee S.R."/>
            <person name="Wilamowska K."/>
            <person name="Weinberg Z."/>
            <person name="Ruzzo W.L."/>
            <person name="Wloga D."/>
            <person name="Gaertig J."/>
            <person name="Frankel J."/>
            <person name="Tsao C.-C."/>
            <person name="Gorovsky M.A."/>
            <person name="Keeling P.J."/>
            <person name="Waller R.F."/>
            <person name="Patron N.J."/>
            <person name="Cherry J.M."/>
            <person name="Stover N.A."/>
            <person name="Krieger C.J."/>
            <person name="del Toro C."/>
            <person name="Ryder H.F."/>
            <person name="Williamson S.C."/>
            <person name="Barbeau R.A."/>
            <person name="Hamilton E.P."/>
            <person name="Orias E."/>
        </authorList>
    </citation>
    <scope>NUCLEOTIDE SEQUENCE [LARGE SCALE GENOMIC DNA]</scope>
    <source>
        <strain evidence="2">SB210</strain>
    </source>
</reference>
<dbReference type="Proteomes" id="UP000009168">
    <property type="component" value="Unassembled WGS sequence"/>
</dbReference>